<gene>
    <name evidence="2" type="ORF">RT717_16990</name>
</gene>
<dbReference type="PROSITE" id="PS50995">
    <property type="entry name" value="HTH_MARR_2"/>
    <property type="match status" value="1"/>
</dbReference>
<accession>A0ABZ0ILA9</accession>
<dbReference type="PANTHER" id="PTHR33164:SF57">
    <property type="entry name" value="MARR-FAMILY TRANSCRIPTIONAL REGULATOR"/>
    <property type="match status" value="1"/>
</dbReference>
<dbReference type="PRINTS" id="PR00598">
    <property type="entry name" value="HTHMARR"/>
</dbReference>
<dbReference type="Pfam" id="PF12802">
    <property type="entry name" value="MarR_2"/>
    <property type="match status" value="1"/>
</dbReference>
<dbReference type="Gene3D" id="1.10.10.10">
    <property type="entry name" value="Winged helix-like DNA-binding domain superfamily/Winged helix DNA-binding domain"/>
    <property type="match status" value="1"/>
</dbReference>
<dbReference type="EMBL" id="CP136051">
    <property type="protein sequence ID" value="WOK04780.1"/>
    <property type="molecule type" value="Genomic_DNA"/>
</dbReference>
<dbReference type="InterPro" id="IPR036390">
    <property type="entry name" value="WH_DNA-bd_sf"/>
</dbReference>
<evidence type="ECO:0000313" key="2">
    <source>
        <dbReference type="EMBL" id="WOK04780.1"/>
    </source>
</evidence>
<dbReference type="RefSeq" id="WP_317487580.1">
    <property type="nucleotide sequence ID" value="NZ_CP136051.1"/>
</dbReference>
<dbReference type="PANTHER" id="PTHR33164">
    <property type="entry name" value="TRANSCRIPTIONAL REGULATOR, MARR FAMILY"/>
    <property type="match status" value="1"/>
</dbReference>
<name>A0ABZ0ILA9_9BACT</name>
<dbReference type="InterPro" id="IPR000835">
    <property type="entry name" value="HTH_MarR-typ"/>
</dbReference>
<dbReference type="SMART" id="SM00347">
    <property type="entry name" value="HTH_MARR"/>
    <property type="match status" value="1"/>
</dbReference>
<feature type="domain" description="HTH marR-type" evidence="1">
    <location>
        <begin position="1"/>
        <end position="139"/>
    </location>
</feature>
<dbReference type="InterPro" id="IPR039422">
    <property type="entry name" value="MarR/SlyA-like"/>
</dbReference>
<evidence type="ECO:0000259" key="1">
    <source>
        <dbReference type="PROSITE" id="PS50995"/>
    </source>
</evidence>
<evidence type="ECO:0000313" key="3">
    <source>
        <dbReference type="Proteomes" id="UP001302349"/>
    </source>
</evidence>
<reference evidence="2 3" key="1">
    <citation type="journal article" date="2023" name="Microbiol. Resour. Announc.">
        <title>Complete Genome Sequence of Imperialibacter roseus strain P4T.</title>
        <authorList>
            <person name="Tizabi D.R."/>
            <person name="Bachvaroff T."/>
            <person name="Hill R.T."/>
        </authorList>
    </citation>
    <scope>NUCLEOTIDE SEQUENCE [LARGE SCALE GENOMIC DNA]</scope>
    <source>
        <strain evidence="2 3">P4T</strain>
    </source>
</reference>
<keyword evidence="3" id="KW-1185">Reference proteome</keyword>
<dbReference type="Proteomes" id="UP001302349">
    <property type="component" value="Chromosome"/>
</dbReference>
<organism evidence="2 3">
    <name type="scientific">Imperialibacter roseus</name>
    <dbReference type="NCBI Taxonomy" id="1324217"/>
    <lineage>
        <taxon>Bacteria</taxon>
        <taxon>Pseudomonadati</taxon>
        <taxon>Bacteroidota</taxon>
        <taxon>Cytophagia</taxon>
        <taxon>Cytophagales</taxon>
        <taxon>Flammeovirgaceae</taxon>
        <taxon>Imperialibacter</taxon>
    </lineage>
</organism>
<proteinExistence type="predicted"/>
<dbReference type="SUPFAM" id="SSF46785">
    <property type="entry name" value="Winged helix' DNA-binding domain"/>
    <property type="match status" value="1"/>
</dbReference>
<dbReference type="InterPro" id="IPR036388">
    <property type="entry name" value="WH-like_DNA-bd_sf"/>
</dbReference>
<sequence length="145" mass="16364">MIEAEKAIGIVRDFNRFYTSVIGLLDKHILDSPYSLSEARVMFEINIVGSCTARHIKAETQMDEGYLSRIVDKLLKQGLLKKTRSDEDGRAFLLSLSPAGQREFTRLDKASHDDIALLLKKLSRKEIDLLSTQLQSIKSILAKTL</sequence>
<protein>
    <submittedName>
        <fullName evidence="2">MarR family winged helix-turn-helix transcriptional regulator</fullName>
    </submittedName>
</protein>